<protein>
    <submittedName>
        <fullName evidence="3">Zinc finger MYM-type protein 1</fullName>
    </submittedName>
</protein>
<reference evidence="3 4" key="1">
    <citation type="submission" date="2019-07" db="EMBL/GenBank/DDBJ databases">
        <title>Draft genome assembly of a fouling barnacle, Amphibalanus amphitrite (Darwin, 1854): The first reference genome for Thecostraca.</title>
        <authorList>
            <person name="Kim W."/>
        </authorList>
    </citation>
    <scope>NUCLEOTIDE SEQUENCE [LARGE SCALE GENOMIC DNA]</scope>
    <source>
        <strain evidence="3">SNU_AA5</strain>
        <tissue evidence="3">Soma without cirri and trophi</tissue>
    </source>
</reference>
<sequence>MMRWTCSERCLCALLDAYTETISTLEEMAEDRATRPDVASAASGFVKTLQSFDFFFGLRLALLLLAPVTPAMTAVQGSSQSVAANLSLAQRVREVILSQRNTFPRFWADVTSSAEGLGVDEPRLRRQRRPPKRLDQGAEPHQPATPQEHYKTVYVEAVDWMAAALANRFQTDDCALSMAERALLTADEEAVTTTAAFYQLDAQRLRLHTQMLVDVARERGTRLETLKDAAALLQDKPLRKVLPAADDLIRIILTAPATSCAAERTFSQVRRIKSWLRSTLGQERLNHAVMLAVHRERLEELDLETEVKEFVSQSSQRSNAFGRW</sequence>
<evidence type="ECO:0000259" key="2">
    <source>
        <dbReference type="Pfam" id="PF05699"/>
    </source>
</evidence>
<dbReference type="OrthoDB" id="6378809at2759"/>
<evidence type="ECO:0000313" key="3">
    <source>
        <dbReference type="EMBL" id="KAF0288655.1"/>
    </source>
</evidence>
<feature type="domain" description="HAT C-terminal dimerisation" evidence="2">
    <location>
        <begin position="246"/>
        <end position="295"/>
    </location>
</feature>
<dbReference type="InterPro" id="IPR052958">
    <property type="entry name" value="IFN-induced_PKR_regulator"/>
</dbReference>
<name>A0A6A4V4T3_AMPAM</name>
<evidence type="ECO:0000256" key="1">
    <source>
        <dbReference type="SAM" id="MobiDB-lite"/>
    </source>
</evidence>
<comment type="caution">
    <text evidence="3">The sequence shown here is derived from an EMBL/GenBank/DDBJ whole genome shotgun (WGS) entry which is preliminary data.</text>
</comment>
<dbReference type="PANTHER" id="PTHR46289">
    <property type="entry name" value="52 KDA REPRESSOR OF THE INHIBITOR OF THE PROTEIN KINASE-LIKE PROTEIN-RELATED"/>
    <property type="match status" value="1"/>
</dbReference>
<dbReference type="SUPFAM" id="SSF53098">
    <property type="entry name" value="Ribonuclease H-like"/>
    <property type="match status" value="1"/>
</dbReference>
<dbReference type="GO" id="GO:0046983">
    <property type="term" value="F:protein dimerization activity"/>
    <property type="evidence" value="ECO:0007669"/>
    <property type="project" value="InterPro"/>
</dbReference>
<keyword evidence="4" id="KW-1185">Reference proteome</keyword>
<accession>A0A6A4V4T3</accession>
<dbReference type="InterPro" id="IPR008906">
    <property type="entry name" value="HATC_C_dom"/>
</dbReference>
<dbReference type="Pfam" id="PF05699">
    <property type="entry name" value="Dimer_Tnp_hAT"/>
    <property type="match status" value="1"/>
</dbReference>
<gene>
    <name evidence="3" type="primary">ZMYM1_3</name>
    <name evidence="3" type="ORF">FJT64_012955</name>
</gene>
<dbReference type="Proteomes" id="UP000440578">
    <property type="component" value="Unassembled WGS sequence"/>
</dbReference>
<organism evidence="3 4">
    <name type="scientific">Amphibalanus amphitrite</name>
    <name type="common">Striped barnacle</name>
    <name type="synonym">Balanus amphitrite</name>
    <dbReference type="NCBI Taxonomy" id="1232801"/>
    <lineage>
        <taxon>Eukaryota</taxon>
        <taxon>Metazoa</taxon>
        <taxon>Ecdysozoa</taxon>
        <taxon>Arthropoda</taxon>
        <taxon>Crustacea</taxon>
        <taxon>Multicrustacea</taxon>
        <taxon>Cirripedia</taxon>
        <taxon>Thoracica</taxon>
        <taxon>Thoracicalcarea</taxon>
        <taxon>Balanomorpha</taxon>
        <taxon>Balanoidea</taxon>
        <taxon>Balanidae</taxon>
        <taxon>Amphibalaninae</taxon>
        <taxon>Amphibalanus</taxon>
    </lineage>
</organism>
<dbReference type="PANTHER" id="PTHR46289:SF17">
    <property type="entry name" value="HAT C-TERMINAL DIMERISATION DOMAIN-CONTAINING PROTEIN"/>
    <property type="match status" value="1"/>
</dbReference>
<dbReference type="InterPro" id="IPR012337">
    <property type="entry name" value="RNaseH-like_sf"/>
</dbReference>
<proteinExistence type="predicted"/>
<dbReference type="AlphaFoldDB" id="A0A6A4V4T3"/>
<dbReference type="EMBL" id="VIIS01002087">
    <property type="protein sequence ID" value="KAF0288655.1"/>
    <property type="molecule type" value="Genomic_DNA"/>
</dbReference>
<feature type="region of interest" description="Disordered" evidence="1">
    <location>
        <begin position="118"/>
        <end position="146"/>
    </location>
</feature>
<evidence type="ECO:0000313" key="4">
    <source>
        <dbReference type="Proteomes" id="UP000440578"/>
    </source>
</evidence>